<dbReference type="Pfam" id="PF05402">
    <property type="entry name" value="PqqD"/>
    <property type="match status" value="1"/>
</dbReference>
<reference key="2">
    <citation type="submission" date="2011-05" db="EMBL/GenBank/DDBJ databases">
        <title>Complete genome sequence of the aerobic marine methanotroph Methylomonas methanica MC09.</title>
        <authorList>
            <person name="Boden R."/>
            <person name="Cunliffe M."/>
            <person name="Scanlan J."/>
            <person name="Moussard H."/>
            <person name="Kits K.D."/>
            <person name="Klotz M."/>
            <person name="Jetten M."/>
            <person name="Vuilleumier S."/>
            <person name="Han J."/>
            <person name="Peters L."/>
            <person name="Mikhailova N."/>
            <person name="Teshima H."/>
            <person name="Tapia R."/>
            <person name="Kyrpides N."/>
            <person name="Ivanova N."/>
            <person name="Pagani I."/>
            <person name="Cheng J.-F."/>
            <person name="Goodwin L."/>
            <person name="Han C."/>
            <person name="Hauser L."/>
            <person name="Land M."/>
            <person name="Lapidus A."/>
            <person name="Lucas S."/>
            <person name="Pitluck S."/>
            <person name="Woyke T."/>
            <person name="Stein L.Y."/>
            <person name="Murrell C."/>
        </authorList>
    </citation>
    <scope>NUCLEOTIDE SEQUENCE</scope>
    <source>
        <strain>MC09</strain>
    </source>
</reference>
<accession>F9ZW51</accession>
<protein>
    <recommendedName>
        <fullName evidence="3">Coenzyme PQQ synthesis protein D (PqqD)</fullName>
    </recommendedName>
</protein>
<dbReference type="RefSeq" id="WP_013820241.1">
    <property type="nucleotide sequence ID" value="NC_015572.1"/>
</dbReference>
<dbReference type="InterPro" id="IPR008792">
    <property type="entry name" value="PQQD"/>
</dbReference>
<dbReference type="InterPro" id="IPR041881">
    <property type="entry name" value="PqqD_sf"/>
</dbReference>
<dbReference type="HOGENOM" id="CLU_159325_2_4_6"/>
<proteinExistence type="predicted"/>
<dbReference type="EMBL" id="CP002738">
    <property type="protein sequence ID" value="AEG02022.1"/>
    <property type="molecule type" value="Genomic_DNA"/>
</dbReference>
<keyword evidence="2" id="KW-1185">Reference proteome</keyword>
<dbReference type="Proteomes" id="UP000008888">
    <property type="component" value="Chromosome"/>
</dbReference>
<sequence>MMSESVPISRSLQALFAEIDGEAVLLNLQNGKCFAVNQTGCEIWKLLEQPTTLTNICKGLSMSFDVEPSAIEGEVQAWLARLEENGLVTQVE</sequence>
<gene>
    <name evidence="1" type="ordered locus">Metme_3661</name>
</gene>
<evidence type="ECO:0008006" key="3">
    <source>
        <dbReference type="Google" id="ProtNLM"/>
    </source>
</evidence>
<dbReference type="KEGG" id="mmt:Metme_3661"/>
<reference evidence="1 2" key="1">
    <citation type="journal article" date="2011" name="J. Bacteriol.">
        <title>Complete Genome Sequence of the Aerobic Marine Methanotroph Methylomonas methanica MC09.</title>
        <authorList>
            <person name="Boden R."/>
            <person name="Cunliffe M."/>
            <person name="Scanlan J."/>
            <person name="Moussard H."/>
            <person name="Kits K.D."/>
            <person name="Klotz M.G."/>
            <person name="Jetten M.S."/>
            <person name="Vuilleumier S."/>
            <person name="Han J."/>
            <person name="Peters L."/>
            <person name="Mikhailova N."/>
            <person name="Teshima H."/>
            <person name="Tapia R."/>
            <person name="Kyrpides N."/>
            <person name="Ivanova N."/>
            <person name="Pagani I."/>
            <person name="Cheng J.F."/>
            <person name="Goodwin L."/>
            <person name="Han C."/>
            <person name="Hauser L."/>
            <person name="Land M.L."/>
            <person name="Lapidus A."/>
            <person name="Lucas S."/>
            <person name="Pitluck S."/>
            <person name="Woyke T."/>
            <person name="Stein L."/>
            <person name="Murrell J.C."/>
        </authorList>
    </citation>
    <scope>NUCLEOTIDE SEQUENCE [LARGE SCALE GENOMIC DNA]</scope>
    <source>
        <strain evidence="1 2">MC09</strain>
    </source>
</reference>
<dbReference type="eggNOG" id="ENOG5033BC0">
    <property type="taxonomic scope" value="Bacteria"/>
</dbReference>
<evidence type="ECO:0000313" key="2">
    <source>
        <dbReference type="Proteomes" id="UP000008888"/>
    </source>
</evidence>
<organism evidence="1 2">
    <name type="scientific">Methylomonas methanica (strain DSM 25384 / MC09)</name>
    <dbReference type="NCBI Taxonomy" id="857087"/>
    <lineage>
        <taxon>Bacteria</taxon>
        <taxon>Pseudomonadati</taxon>
        <taxon>Pseudomonadota</taxon>
        <taxon>Gammaproteobacteria</taxon>
        <taxon>Methylococcales</taxon>
        <taxon>Methylococcaceae</taxon>
        <taxon>Methylomonas</taxon>
    </lineage>
</organism>
<dbReference type="AlphaFoldDB" id="F9ZW51"/>
<reference evidence="2" key="3">
    <citation type="submission" date="2011-05" db="EMBL/GenBank/DDBJ databases">
        <title>Complete sequence of Methylomonas methanica MC09.</title>
        <authorList>
            <consortium name="US DOE Joint Genome Institute"/>
            <person name="Lucas S."/>
            <person name="Han J."/>
            <person name="Lapidus A."/>
            <person name="Cheng J.-F."/>
            <person name="Goodwin L."/>
            <person name="Pitluck S."/>
            <person name="Peters L."/>
            <person name="Mikhailova N."/>
            <person name="Teshima H."/>
            <person name="Han C."/>
            <person name="Tapia R."/>
            <person name="Land M."/>
            <person name="Hauser L."/>
            <person name="Kyrpides N."/>
            <person name="Ivanova N."/>
            <person name="Pagani I."/>
            <person name="Stein L."/>
            <person name="Woyke T."/>
        </authorList>
    </citation>
    <scope>NUCLEOTIDE SEQUENCE [LARGE SCALE GENOMIC DNA]</scope>
    <source>
        <strain evidence="2">MC09</strain>
    </source>
</reference>
<dbReference type="OrthoDB" id="9800554at2"/>
<dbReference type="STRING" id="857087.Metme_3661"/>
<name>F9ZW51_METMM</name>
<evidence type="ECO:0000313" key="1">
    <source>
        <dbReference type="EMBL" id="AEG02022.1"/>
    </source>
</evidence>
<dbReference type="Gene3D" id="1.10.10.1150">
    <property type="entry name" value="Coenzyme PQQ synthesis protein D (PqqD)"/>
    <property type="match status" value="1"/>
</dbReference>